<feature type="non-terminal residue" evidence="2">
    <location>
        <position position="67"/>
    </location>
</feature>
<dbReference type="AlphaFoldDB" id="A0AAV7N882"/>
<keyword evidence="3" id="KW-1185">Reference proteome</keyword>
<dbReference type="EMBL" id="JANPWB010000012">
    <property type="protein sequence ID" value="KAJ1112216.1"/>
    <property type="molecule type" value="Genomic_DNA"/>
</dbReference>
<dbReference type="Proteomes" id="UP001066276">
    <property type="component" value="Chromosome 8"/>
</dbReference>
<organism evidence="2 3">
    <name type="scientific">Pleurodeles waltl</name>
    <name type="common">Iberian ribbed newt</name>
    <dbReference type="NCBI Taxonomy" id="8319"/>
    <lineage>
        <taxon>Eukaryota</taxon>
        <taxon>Metazoa</taxon>
        <taxon>Chordata</taxon>
        <taxon>Craniata</taxon>
        <taxon>Vertebrata</taxon>
        <taxon>Euteleostomi</taxon>
        <taxon>Amphibia</taxon>
        <taxon>Batrachia</taxon>
        <taxon>Caudata</taxon>
        <taxon>Salamandroidea</taxon>
        <taxon>Salamandridae</taxon>
        <taxon>Pleurodelinae</taxon>
        <taxon>Pleurodeles</taxon>
    </lineage>
</organism>
<keyword evidence="1" id="KW-0812">Transmembrane</keyword>
<gene>
    <name evidence="2" type="ORF">NDU88_000484</name>
</gene>
<evidence type="ECO:0000313" key="3">
    <source>
        <dbReference type="Proteomes" id="UP001066276"/>
    </source>
</evidence>
<feature type="non-terminal residue" evidence="2">
    <location>
        <position position="1"/>
    </location>
</feature>
<protein>
    <submittedName>
        <fullName evidence="2">Uncharacterized protein</fullName>
    </submittedName>
</protein>
<evidence type="ECO:0000256" key="1">
    <source>
        <dbReference type="SAM" id="Phobius"/>
    </source>
</evidence>
<accession>A0AAV7N882</accession>
<evidence type="ECO:0000313" key="2">
    <source>
        <dbReference type="EMBL" id="KAJ1112216.1"/>
    </source>
</evidence>
<sequence length="67" mass="7985">FFPFAFAGESLLLMCQQSSFHIHCICVFFSPLCVNLWLFRYVDLLKLFPHLVQMYGFSPVCCRRWMV</sequence>
<proteinExistence type="predicted"/>
<comment type="caution">
    <text evidence="2">The sequence shown here is derived from an EMBL/GenBank/DDBJ whole genome shotgun (WGS) entry which is preliminary data.</text>
</comment>
<keyword evidence="1" id="KW-1133">Transmembrane helix</keyword>
<name>A0AAV7N882_PLEWA</name>
<feature type="transmembrane region" description="Helical" evidence="1">
    <location>
        <begin position="20"/>
        <end position="39"/>
    </location>
</feature>
<keyword evidence="1" id="KW-0472">Membrane</keyword>
<reference evidence="2" key="1">
    <citation type="journal article" date="2022" name="bioRxiv">
        <title>Sequencing and chromosome-scale assembly of the giantPleurodeles waltlgenome.</title>
        <authorList>
            <person name="Brown T."/>
            <person name="Elewa A."/>
            <person name="Iarovenko S."/>
            <person name="Subramanian E."/>
            <person name="Araus A.J."/>
            <person name="Petzold A."/>
            <person name="Susuki M."/>
            <person name="Suzuki K.-i.T."/>
            <person name="Hayashi T."/>
            <person name="Toyoda A."/>
            <person name="Oliveira C."/>
            <person name="Osipova E."/>
            <person name="Leigh N.D."/>
            <person name="Simon A."/>
            <person name="Yun M.H."/>
        </authorList>
    </citation>
    <scope>NUCLEOTIDE SEQUENCE</scope>
    <source>
        <strain evidence="2">20211129_DDA</strain>
        <tissue evidence="2">Liver</tissue>
    </source>
</reference>